<reference evidence="9 11" key="2">
    <citation type="submission" date="2018-12" db="EMBL/GenBank/DDBJ databases">
        <authorList>
            <consortium name="Pathogen Informatics"/>
        </authorList>
    </citation>
    <scope>NUCLEOTIDE SEQUENCE [LARGE SCALE GENOMIC DNA]</scope>
    <source>
        <strain evidence="9 11">NCTC13489</strain>
    </source>
</reference>
<dbReference type="Proteomes" id="UP000028349">
    <property type="component" value="Unassembled WGS sequence"/>
</dbReference>
<proteinExistence type="inferred from homology"/>
<evidence type="ECO:0000256" key="3">
    <source>
        <dbReference type="ARBA" id="ARBA00022475"/>
    </source>
</evidence>
<dbReference type="EMBL" id="LR134441">
    <property type="protein sequence ID" value="VEH97282.1"/>
    <property type="molecule type" value="Genomic_DNA"/>
</dbReference>
<name>A0A448NPB0_9FLAO</name>
<keyword evidence="6 7" id="KW-0472">Membrane</keyword>
<dbReference type="OrthoDB" id="9813193at2"/>
<dbReference type="InterPro" id="IPR032808">
    <property type="entry name" value="DoxX"/>
</dbReference>
<dbReference type="RefSeq" id="WP_034720687.1">
    <property type="nucleotide sequence ID" value="NZ_FOIX01000003.1"/>
</dbReference>
<feature type="transmembrane region" description="Helical" evidence="7">
    <location>
        <begin position="12"/>
        <end position="32"/>
    </location>
</feature>
<evidence type="ECO:0000256" key="5">
    <source>
        <dbReference type="ARBA" id="ARBA00022989"/>
    </source>
</evidence>
<evidence type="ECO:0000256" key="2">
    <source>
        <dbReference type="ARBA" id="ARBA00006679"/>
    </source>
</evidence>
<comment type="subcellular location">
    <subcellularLocation>
        <location evidence="1">Cell membrane</location>
        <topology evidence="1">Multi-pass membrane protein</topology>
    </subcellularLocation>
</comment>
<dbReference type="PANTHER" id="PTHR33452">
    <property type="entry name" value="OXIDOREDUCTASE CATD-RELATED"/>
    <property type="match status" value="1"/>
</dbReference>
<keyword evidence="4 7" id="KW-0812">Transmembrane</keyword>
<keyword evidence="10" id="KW-1185">Reference proteome</keyword>
<dbReference type="Proteomes" id="UP000270036">
    <property type="component" value="Chromosome"/>
</dbReference>
<evidence type="ECO:0000256" key="1">
    <source>
        <dbReference type="ARBA" id="ARBA00004651"/>
    </source>
</evidence>
<accession>A0A448NPB0</accession>
<feature type="transmembrane region" description="Helical" evidence="7">
    <location>
        <begin position="112"/>
        <end position="129"/>
    </location>
</feature>
<comment type="similarity">
    <text evidence="2">Belongs to the DoxX family.</text>
</comment>
<evidence type="ECO:0000313" key="9">
    <source>
        <dbReference type="EMBL" id="VEH97282.1"/>
    </source>
</evidence>
<dbReference type="Pfam" id="PF07681">
    <property type="entry name" value="DoxX"/>
    <property type="match status" value="1"/>
</dbReference>
<evidence type="ECO:0000256" key="6">
    <source>
        <dbReference type="ARBA" id="ARBA00023136"/>
    </source>
</evidence>
<protein>
    <submittedName>
        <fullName evidence="8 9">DoxX</fullName>
    </submittedName>
</protein>
<keyword evidence="5 7" id="KW-1133">Transmembrane helix</keyword>
<dbReference type="AlphaFoldDB" id="A0A448NPB0"/>
<evidence type="ECO:0000313" key="10">
    <source>
        <dbReference type="Proteomes" id="UP000028349"/>
    </source>
</evidence>
<dbReference type="PANTHER" id="PTHR33452:SF1">
    <property type="entry name" value="INNER MEMBRANE PROTEIN YPHA-RELATED"/>
    <property type="match status" value="1"/>
</dbReference>
<evidence type="ECO:0000313" key="8">
    <source>
        <dbReference type="EMBL" id="KEY19510.1"/>
    </source>
</evidence>
<reference evidence="8 10" key="1">
    <citation type="submission" date="2014-07" db="EMBL/GenBank/DDBJ databases">
        <authorList>
            <person name="Pisani N.G."/>
            <person name="Newman J.D."/>
        </authorList>
    </citation>
    <scope>NUCLEOTIDE SEQUENCE [LARGE SCALE GENOMIC DNA]</scope>
    <source>
        <strain evidence="8 10">LMG 24720</strain>
    </source>
</reference>
<dbReference type="EMBL" id="JPEP01000002">
    <property type="protein sequence ID" value="KEY19510.1"/>
    <property type="molecule type" value="Genomic_DNA"/>
</dbReference>
<dbReference type="STRING" id="266748.HY04_14045"/>
<dbReference type="GO" id="GO:0005886">
    <property type="term" value="C:plasma membrane"/>
    <property type="evidence" value="ECO:0007669"/>
    <property type="project" value="UniProtKB-SubCell"/>
</dbReference>
<gene>
    <name evidence="8" type="ORF">HY04_14045</name>
    <name evidence="9" type="ORF">NCTC13489_00770</name>
</gene>
<feature type="transmembrane region" description="Helical" evidence="7">
    <location>
        <begin position="52"/>
        <end position="76"/>
    </location>
</feature>
<keyword evidence="3" id="KW-1003">Cell membrane</keyword>
<organism evidence="9 11">
    <name type="scientific">Kaistella antarctica</name>
    <dbReference type="NCBI Taxonomy" id="266748"/>
    <lineage>
        <taxon>Bacteria</taxon>
        <taxon>Pseudomonadati</taxon>
        <taxon>Bacteroidota</taxon>
        <taxon>Flavobacteriia</taxon>
        <taxon>Flavobacteriales</taxon>
        <taxon>Weeksellaceae</taxon>
        <taxon>Chryseobacterium group</taxon>
        <taxon>Kaistella</taxon>
    </lineage>
</organism>
<dbReference type="KEGG" id="cant:NCTC13489_00770"/>
<evidence type="ECO:0000313" key="11">
    <source>
        <dbReference type="Proteomes" id="UP000270036"/>
    </source>
</evidence>
<evidence type="ECO:0000256" key="4">
    <source>
        <dbReference type="ARBA" id="ARBA00022692"/>
    </source>
</evidence>
<dbReference type="InterPro" id="IPR051907">
    <property type="entry name" value="DoxX-like_oxidoreductase"/>
</dbReference>
<feature type="transmembrane region" description="Helical" evidence="7">
    <location>
        <begin position="83"/>
        <end position="100"/>
    </location>
</feature>
<evidence type="ECO:0000256" key="7">
    <source>
        <dbReference type="SAM" id="Phobius"/>
    </source>
</evidence>
<sequence>MNYFSSTKDNPTVNNIIMLLVRVFVGIAMIILHGLPKLEKYMAGGEIKFYDFLGMGAGATLILAILLELIGAFLIMIGLFTRAAALVLMVVMFIAAFGAHYGDPFSVKESSLLFLSIFALIFTFGPRNFSIDSMISKRRESRW</sequence>